<dbReference type="KEGG" id="pseg:D3H65_29145"/>
<reference evidence="3 4" key="1">
    <citation type="submission" date="2018-09" db="EMBL/GenBank/DDBJ databases">
        <title>Genome sequencing of strain 6GH32-13.</title>
        <authorList>
            <person name="Weon H.-Y."/>
            <person name="Heo J."/>
            <person name="Kwon S.-W."/>
        </authorList>
    </citation>
    <scope>NUCLEOTIDE SEQUENCE [LARGE SCALE GENOMIC DNA]</scope>
    <source>
        <strain evidence="3 4">5GH32-13</strain>
    </source>
</reference>
<dbReference type="Gene3D" id="3.40.50.1000">
    <property type="entry name" value="HAD superfamily/HAD-like"/>
    <property type="match status" value="1"/>
</dbReference>
<evidence type="ECO:0000313" key="4">
    <source>
        <dbReference type="Proteomes" id="UP000263900"/>
    </source>
</evidence>
<dbReference type="AlphaFoldDB" id="A0A3B7MXP7"/>
<comment type="similarity">
    <text evidence="1">Belongs to the 5'(3')-deoxyribonucleotidase family.</text>
</comment>
<dbReference type="PANTHER" id="PTHR16504">
    <property type="entry name" value="5'(3')-DEOXYRIBONUCLEOTIDASE"/>
    <property type="match status" value="1"/>
</dbReference>
<gene>
    <name evidence="3" type="ORF">D3H65_29145</name>
</gene>
<protein>
    <submittedName>
        <fullName evidence="3">5'(3')-deoxyribonucleotidase</fullName>
    </submittedName>
</protein>
<dbReference type="GO" id="GO:0008253">
    <property type="term" value="F:5'-nucleotidase activity"/>
    <property type="evidence" value="ECO:0007669"/>
    <property type="project" value="InterPro"/>
</dbReference>
<evidence type="ECO:0000256" key="1">
    <source>
        <dbReference type="ARBA" id="ARBA00009589"/>
    </source>
</evidence>
<dbReference type="PANTHER" id="PTHR16504:SF4">
    <property type="entry name" value="5'(3')-DEOXYRIBONUCLEOTIDASE"/>
    <property type="match status" value="1"/>
</dbReference>
<dbReference type="SFLD" id="SFLDG01126">
    <property type="entry name" value="C1.2:_Nucleotidase_Like"/>
    <property type="match status" value="1"/>
</dbReference>
<accession>A0A3B7MXP7</accession>
<evidence type="ECO:0000313" key="3">
    <source>
        <dbReference type="EMBL" id="AXY77806.1"/>
    </source>
</evidence>
<name>A0A3B7MXP7_9BACT</name>
<dbReference type="InterPro" id="IPR023214">
    <property type="entry name" value="HAD_sf"/>
</dbReference>
<keyword evidence="4" id="KW-1185">Reference proteome</keyword>
<dbReference type="Proteomes" id="UP000263900">
    <property type="component" value="Chromosome"/>
</dbReference>
<dbReference type="SFLD" id="SFLDG01146">
    <property type="entry name" value="C1.2.2"/>
    <property type="match status" value="1"/>
</dbReference>
<dbReference type="Pfam" id="PF06941">
    <property type="entry name" value="NT5C"/>
    <property type="match status" value="1"/>
</dbReference>
<dbReference type="SFLD" id="SFLDS00003">
    <property type="entry name" value="Haloacid_Dehalogenase"/>
    <property type="match status" value="1"/>
</dbReference>
<dbReference type="EMBL" id="CP032157">
    <property type="protein sequence ID" value="AXY77806.1"/>
    <property type="molecule type" value="Genomic_DNA"/>
</dbReference>
<feature type="active site" description="Nucleophile" evidence="2">
    <location>
        <position position="7"/>
    </location>
</feature>
<dbReference type="GO" id="GO:0009223">
    <property type="term" value="P:pyrimidine deoxyribonucleotide catabolic process"/>
    <property type="evidence" value="ECO:0007669"/>
    <property type="project" value="TreeGrafter"/>
</dbReference>
<dbReference type="InterPro" id="IPR036412">
    <property type="entry name" value="HAD-like_sf"/>
</dbReference>
<dbReference type="Gene3D" id="1.10.40.40">
    <property type="entry name" value="Deoxyribonucleotidase, domain 2"/>
    <property type="match status" value="1"/>
</dbReference>
<sequence length="174" mass="20754">MERVIIDMDEVIADPMGDMIDWYEQKYGTKVDYSKMAGSWVKGFPEEHHALVWERLRSPGFFRHLPVMKDSVEVLREMNERYEIFIVSAAMEFPNSLKDKYDWLQEHFPFFSWRQLTLCGDKKLVYGDYMIDDHSRNLVHFTGKKLLYTSPHNLAETEYQRLGSWAEARTIFLK</sequence>
<evidence type="ECO:0000256" key="2">
    <source>
        <dbReference type="PIRSR" id="PIRSR610708-1"/>
    </source>
</evidence>
<dbReference type="RefSeq" id="WP_119053679.1">
    <property type="nucleotide sequence ID" value="NZ_CP032157.1"/>
</dbReference>
<proteinExistence type="inferred from homology"/>
<feature type="active site" description="Proton donor" evidence="2">
    <location>
        <position position="9"/>
    </location>
</feature>
<dbReference type="InterPro" id="IPR010708">
    <property type="entry name" value="5'(3')-deoxyribonucleotidase"/>
</dbReference>
<organism evidence="3 4">
    <name type="scientific">Paraflavitalea soli</name>
    <dbReference type="NCBI Taxonomy" id="2315862"/>
    <lineage>
        <taxon>Bacteria</taxon>
        <taxon>Pseudomonadati</taxon>
        <taxon>Bacteroidota</taxon>
        <taxon>Chitinophagia</taxon>
        <taxon>Chitinophagales</taxon>
        <taxon>Chitinophagaceae</taxon>
        <taxon>Paraflavitalea</taxon>
    </lineage>
</organism>
<dbReference type="SUPFAM" id="SSF56784">
    <property type="entry name" value="HAD-like"/>
    <property type="match status" value="1"/>
</dbReference>
<dbReference type="OrthoDB" id="278110at2"/>